<dbReference type="PANTHER" id="PTHR33884:SF7">
    <property type="entry name" value="BSL8023 PROTEIN"/>
    <property type="match status" value="1"/>
</dbReference>
<organism evidence="8 9">
    <name type="scientific">Prosthecobacter debontii</name>
    <dbReference type="NCBI Taxonomy" id="48467"/>
    <lineage>
        <taxon>Bacteria</taxon>
        <taxon>Pseudomonadati</taxon>
        <taxon>Verrucomicrobiota</taxon>
        <taxon>Verrucomicrobiia</taxon>
        <taxon>Verrucomicrobiales</taxon>
        <taxon>Verrucomicrobiaceae</taxon>
        <taxon>Prosthecobacter</taxon>
    </lineage>
</organism>
<proteinExistence type="inferred from homology"/>
<accession>A0A1T4YPR3</accession>
<keyword evidence="5 7" id="KW-1133">Transmembrane helix</keyword>
<evidence type="ECO:0000313" key="9">
    <source>
        <dbReference type="Proteomes" id="UP000190774"/>
    </source>
</evidence>
<keyword evidence="3" id="KW-1003">Cell membrane</keyword>
<reference evidence="9" key="1">
    <citation type="submission" date="2017-02" db="EMBL/GenBank/DDBJ databases">
        <authorList>
            <person name="Varghese N."/>
            <person name="Submissions S."/>
        </authorList>
    </citation>
    <scope>NUCLEOTIDE SEQUENCE [LARGE SCALE GENOMIC DNA]</scope>
    <source>
        <strain evidence="9">ATCC 700200</strain>
    </source>
</reference>
<dbReference type="PANTHER" id="PTHR33884">
    <property type="entry name" value="UPF0410 PROTEIN YMGE"/>
    <property type="match status" value="1"/>
</dbReference>
<dbReference type="EMBL" id="FUYE01000015">
    <property type="protein sequence ID" value="SKB03759.1"/>
    <property type="molecule type" value="Genomic_DNA"/>
</dbReference>
<dbReference type="RefSeq" id="WP_078815060.1">
    <property type="nucleotide sequence ID" value="NZ_FUYE01000015.1"/>
</dbReference>
<evidence type="ECO:0000256" key="3">
    <source>
        <dbReference type="ARBA" id="ARBA00022475"/>
    </source>
</evidence>
<evidence type="ECO:0000256" key="2">
    <source>
        <dbReference type="ARBA" id="ARBA00011006"/>
    </source>
</evidence>
<name>A0A1T4YPR3_9BACT</name>
<dbReference type="InterPro" id="IPR007341">
    <property type="entry name" value="Transgly_assoc"/>
</dbReference>
<dbReference type="AlphaFoldDB" id="A0A1T4YPR3"/>
<evidence type="ECO:0000256" key="7">
    <source>
        <dbReference type="SAM" id="Phobius"/>
    </source>
</evidence>
<protein>
    <submittedName>
        <fullName evidence="8">Uncharacterized membrane protein YeaQ/YmgE, transglycosylase-associated protein family</fullName>
    </submittedName>
</protein>
<keyword evidence="6 7" id="KW-0472">Membrane</keyword>
<keyword evidence="4 7" id="KW-0812">Transmembrane</keyword>
<dbReference type="Pfam" id="PF04226">
    <property type="entry name" value="Transgly_assoc"/>
    <property type="match status" value="1"/>
</dbReference>
<gene>
    <name evidence="8" type="ORF">SAMN02745166_03907</name>
</gene>
<dbReference type="Proteomes" id="UP000190774">
    <property type="component" value="Unassembled WGS sequence"/>
</dbReference>
<evidence type="ECO:0000256" key="4">
    <source>
        <dbReference type="ARBA" id="ARBA00022692"/>
    </source>
</evidence>
<comment type="subcellular location">
    <subcellularLocation>
        <location evidence="1">Cell membrane</location>
        <topology evidence="1">Multi-pass membrane protein</topology>
    </subcellularLocation>
</comment>
<feature type="transmembrane region" description="Helical" evidence="7">
    <location>
        <begin position="27"/>
        <end position="47"/>
    </location>
</feature>
<evidence type="ECO:0000256" key="5">
    <source>
        <dbReference type="ARBA" id="ARBA00022989"/>
    </source>
</evidence>
<dbReference type="GO" id="GO:0005886">
    <property type="term" value="C:plasma membrane"/>
    <property type="evidence" value="ECO:0007669"/>
    <property type="project" value="UniProtKB-SubCell"/>
</dbReference>
<comment type="similarity">
    <text evidence="2">Belongs to the UPF0410 family.</text>
</comment>
<feature type="transmembrane region" description="Helical" evidence="7">
    <location>
        <begin position="59"/>
        <end position="78"/>
    </location>
</feature>
<evidence type="ECO:0000256" key="6">
    <source>
        <dbReference type="ARBA" id="ARBA00023136"/>
    </source>
</evidence>
<evidence type="ECO:0000256" key="1">
    <source>
        <dbReference type="ARBA" id="ARBA00004651"/>
    </source>
</evidence>
<evidence type="ECO:0000313" key="8">
    <source>
        <dbReference type="EMBL" id="SKB03759.1"/>
    </source>
</evidence>
<dbReference type="OrthoDB" id="9811343at2"/>
<keyword evidence="9" id="KW-1185">Reference proteome</keyword>
<sequence>MEILWMLIIGLIVGALAKFLTPGRDPGGFFITMILGIVGSMVAGFLGRTLGWYSDGETAGLIASILGAILVLSVYRLISSRRRY</sequence>